<protein>
    <recommendedName>
        <fullName evidence="3">Leucine-rich repeat domain-containing protein</fullName>
    </recommendedName>
</protein>
<name>A0ABS4E4H1_9HYPH</name>
<reference evidence="1 2" key="1">
    <citation type="submission" date="2021-03" db="EMBL/GenBank/DDBJ databases">
        <title>Genomic Encyclopedia of Type Strains, Phase IV (KMG-IV): sequencing the most valuable type-strain genomes for metagenomic binning, comparative biology and taxonomic classification.</title>
        <authorList>
            <person name="Goeker M."/>
        </authorList>
    </citation>
    <scope>NUCLEOTIDE SEQUENCE [LARGE SCALE GENOMIC DNA]</scope>
    <source>
        <strain evidence="1 2">DSM 21600</strain>
    </source>
</reference>
<sequence>MLKIDSGRLQDPKILSPIEIAKECETRGRLIVQFSRPEAYTPAILASLNEACGLVKDRLQVRFYGHYGGRFDAMTLRHLPETRNLAVDCLTAIDNEEEIGRLPNLRLLDFGVFELDRPDFLRTIELRHLARLSLGENRKRNFDLSPLADCELLDSLFIQGHSKGIDGLEGVPRLRTLTLSGYAKKHALNFVNGISTLKELKLILGGRADLDDLSSKSLEILQIIRVQGLATMGDLSRLPALSALRIEDQIQLKQVDLNGASLKRLALINCKNLVELPGLETQDQLREFSASRVALDLDGLRDREWPSATRSVRLFSGKNKWNDDAAARLTARNLNERGDLWL</sequence>
<accession>A0ABS4E4H1</accession>
<evidence type="ECO:0000313" key="2">
    <source>
        <dbReference type="Proteomes" id="UP000759443"/>
    </source>
</evidence>
<dbReference type="InterPro" id="IPR032675">
    <property type="entry name" value="LRR_dom_sf"/>
</dbReference>
<dbReference type="RefSeq" id="WP_209947936.1">
    <property type="nucleotide sequence ID" value="NZ_JAGGJU010000013.1"/>
</dbReference>
<dbReference type="EMBL" id="JAGGJU010000013">
    <property type="protein sequence ID" value="MBP1852799.1"/>
    <property type="molecule type" value="Genomic_DNA"/>
</dbReference>
<evidence type="ECO:0008006" key="3">
    <source>
        <dbReference type="Google" id="ProtNLM"/>
    </source>
</evidence>
<proteinExistence type="predicted"/>
<comment type="caution">
    <text evidence="1">The sequence shown here is derived from an EMBL/GenBank/DDBJ whole genome shotgun (WGS) entry which is preliminary data.</text>
</comment>
<dbReference type="Proteomes" id="UP000759443">
    <property type="component" value="Unassembled WGS sequence"/>
</dbReference>
<evidence type="ECO:0000313" key="1">
    <source>
        <dbReference type="EMBL" id="MBP1852799.1"/>
    </source>
</evidence>
<gene>
    <name evidence="1" type="ORF">J2Z17_004258</name>
</gene>
<organism evidence="1 2">
    <name type="scientific">Rhizobium halophytocola</name>
    <dbReference type="NCBI Taxonomy" id="735519"/>
    <lineage>
        <taxon>Bacteria</taxon>
        <taxon>Pseudomonadati</taxon>
        <taxon>Pseudomonadota</taxon>
        <taxon>Alphaproteobacteria</taxon>
        <taxon>Hyphomicrobiales</taxon>
        <taxon>Rhizobiaceae</taxon>
        <taxon>Rhizobium/Agrobacterium group</taxon>
        <taxon>Rhizobium</taxon>
    </lineage>
</organism>
<keyword evidence="2" id="KW-1185">Reference proteome</keyword>
<dbReference type="Gene3D" id="3.80.10.10">
    <property type="entry name" value="Ribonuclease Inhibitor"/>
    <property type="match status" value="1"/>
</dbReference>
<dbReference type="SUPFAM" id="SSF52058">
    <property type="entry name" value="L domain-like"/>
    <property type="match status" value="1"/>
</dbReference>